<evidence type="ECO:0000256" key="3">
    <source>
        <dbReference type="ARBA" id="ARBA00007357"/>
    </source>
</evidence>
<evidence type="ECO:0000256" key="5">
    <source>
        <dbReference type="ARBA" id="ARBA00022723"/>
    </source>
</evidence>
<dbReference type="GO" id="GO:0016485">
    <property type="term" value="P:protein processing"/>
    <property type="evidence" value="ECO:0007669"/>
    <property type="project" value="TreeGrafter"/>
</dbReference>
<evidence type="ECO:0000256" key="8">
    <source>
        <dbReference type="ARBA" id="ARBA00023049"/>
    </source>
</evidence>
<organism evidence="11 12">
    <name type="scientific">Cryptotermes secundus</name>
    <dbReference type="NCBI Taxonomy" id="105785"/>
    <lineage>
        <taxon>Eukaryota</taxon>
        <taxon>Metazoa</taxon>
        <taxon>Ecdysozoa</taxon>
        <taxon>Arthropoda</taxon>
        <taxon>Hexapoda</taxon>
        <taxon>Insecta</taxon>
        <taxon>Pterygota</taxon>
        <taxon>Neoptera</taxon>
        <taxon>Polyneoptera</taxon>
        <taxon>Dictyoptera</taxon>
        <taxon>Blattodea</taxon>
        <taxon>Blattoidea</taxon>
        <taxon>Termitoidae</taxon>
        <taxon>Kalotermitidae</taxon>
        <taxon>Cryptotermitinae</taxon>
        <taxon>Cryptotermes</taxon>
    </lineage>
</organism>
<evidence type="ECO:0000256" key="4">
    <source>
        <dbReference type="ARBA" id="ARBA00022670"/>
    </source>
</evidence>
<dbReference type="PANTHER" id="PTHR11733">
    <property type="entry name" value="ZINC METALLOPROTEASE FAMILY M13 NEPRILYSIN-RELATED"/>
    <property type="match status" value="1"/>
</dbReference>
<keyword evidence="5" id="KW-0479">Metal-binding</keyword>
<dbReference type="STRING" id="105785.A0A2J7RR19"/>
<dbReference type="Gene3D" id="1.10.1380.10">
    <property type="entry name" value="Neutral endopeptidase , domain2"/>
    <property type="match status" value="1"/>
</dbReference>
<gene>
    <name evidence="11" type="ORF">B7P43_G14492</name>
</gene>
<feature type="domain" description="Peptidase M13 C-terminal" evidence="9">
    <location>
        <begin position="555"/>
        <end position="760"/>
    </location>
</feature>
<proteinExistence type="inferred from homology"/>
<dbReference type="AlphaFoldDB" id="A0A2J7RR19"/>
<dbReference type="Pfam" id="PF01431">
    <property type="entry name" value="Peptidase_M13"/>
    <property type="match status" value="1"/>
</dbReference>
<dbReference type="InterPro" id="IPR000718">
    <property type="entry name" value="Peptidase_M13"/>
</dbReference>
<evidence type="ECO:0000259" key="10">
    <source>
        <dbReference type="Pfam" id="PF05649"/>
    </source>
</evidence>
<dbReference type="InterPro" id="IPR018497">
    <property type="entry name" value="Peptidase_M13_C"/>
</dbReference>
<name>A0A2J7RR19_9NEOP</name>
<feature type="domain" description="Peptidase M13 N-terminal" evidence="10">
    <location>
        <begin position="105"/>
        <end position="494"/>
    </location>
</feature>
<dbReference type="InterPro" id="IPR042089">
    <property type="entry name" value="Peptidase_M13_dom_2"/>
</dbReference>
<dbReference type="GO" id="GO:0004222">
    <property type="term" value="F:metalloendopeptidase activity"/>
    <property type="evidence" value="ECO:0007669"/>
    <property type="project" value="InterPro"/>
</dbReference>
<dbReference type="GO" id="GO:0046872">
    <property type="term" value="F:metal ion binding"/>
    <property type="evidence" value="ECO:0007669"/>
    <property type="project" value="UniProtKB-KW"/>
</dbReference>
<comment type="cofactor">
    <cofactor evidence="1">
        <name>Zn(2+)</name>
        <dbReference type="ChEBI" id="CHEBI:29105"/>
    </cofactor>
</comment>
<dbReference type="InterPro" id="IPR024079">
    <property type="entry name" value="MetalloPept_cat_dom_sf"/>
</dbReference>
<sequence length="761" mass="87155">MTSSMKQTVIKNPTWWRRRTSMERNMTILAAVAWCVVTALVIVLAIFISQPRQESLPTLPAALSGTEGQFFGRRGGTDRSDICLTPGCVHTASSILKSMDPSVEPCDDFYKFACGQFVKNTVIPDEKSTVNGFSIVTDKLQEQLRTVIEEPISEEDRKPFRLVKNLFRACMNKTHIESRGFTPLLDILRQLGGWPILDGDAWDAGKFDWRQSVFNFKAMGYSVDYFMDFSVSTDAKNSSYRSINLDQASLGLSREYLTKGFSEKLVDAYYKYVVDIAVILGANRDRATKEIRDSIEFEMKLANLSLPSEERRNVTKLYNAMTVHEMQSKFPTIPWLTYFNSILPEHVQINNDEVIVVAVPSFIKGLEKLVAETPKRVLANYVMSRVAGASVNYLNDELRNRQLKFSTALSGKTEREARWKECIDIVSGGLSISVGSLYVRKFFKEEAKTKAMEMVEDIRKEFIHILMNVDWMDEKTKQKGLEKAKAMAVHIAYPDELLDDNKLEDFYDKLEVNPHLYLESILNVTKFGMNYSFGRLRTKVNKTEWITHGRPAIVNAFYSSIENSIQFPAGILQGSFFNSERPRYMNYGAIGFVIGHEITHGFDDQGRQFDKDGNLVEWWEPDTKKKYLQKAKCIIEQYGNYTEEETGLHLNGINTQGENIADNGGIKEAYYAYLRWTERNYVEPRLPGLNYSPRQMFWMSAAQTWCTKYRIQAMRQRITTGVHSLGQFRVLGPLSNMIEFSEDFNCPLGSPMNPVHKCQVW</sequence>
<evidence type="ECO:0000313" key="12">
    <source>
        <dbReference type="Proteomes" id="UP000235965"/>
    </source>
</evidence>
<reference evidence="11 12" key="1">
    <citation type="submission" date="2017-12" db="EMBL/GenBank/DDBJ databases">
        <title>Hemimetabolous genomes reveal molecular basis of termite eusociality.</title>
        <authorList>
            <person name="Harrison M.C."/>
            <person name="Jongepier E."/>
            <person name="Robertson H.M."/>
            <person name="Arning N."/>
            <person name="Bitard-Feildel T."/>
            <person name="Chao H."/>
            <person name="Childers C.P."/>
            <person name="Dinh H."/>
            <person name="Doddapaneni H."/>
            <person name="Dugan S."/>
            <person name="Gowin J."/>
            <person name="Greiner C."/>
            <person name="Han Y."/>
            <person name="Hu H."/>
            <person name="Hughes D.S.T."/>
            <person name="Huylmans A.-K."/>
            <person name="Kemena C."/>
            <person name="Kremer L.P.M."/>
            <person name="Lee S.L."/>
            <person name="Lopez-Ezquerra A."/>
            <person name="Mallet L."/>
            <person name="Monroy-Kuhn J.M."/>
            <person name="Moser A."/>
            <person name="Murali S.C."/>
            <person name="Muzny D.M."/>
            <person name="Otani S."/>
            <person name="Piulachs M.-D."/>
            <person name="Poelchau M."/>
            <person name="Qu J."/>
            <person name="Schaub F."/>
            <person name="Wada-Katsumata A."/>
            <person name="Worley K.C."/>
            <person name="Xie Q."/>
            <person name="Ylla G."/>
            <person name="Poulsen M."/>
            <person name="Gibbs R.A."/>
            <person name="Schal C."/>
            <person name="Richards S."/>
            <person name="Belles X."/>
            <person name="Korb J."/>
            <person name="Bornberg-Bauer E."/>
        </authorList>
    </citation>
    <scope>NUCLEOTIDE SEQUENCE [LARGE SCALE GENOMIC DNA]</scope>
    <source>
        <tissue evidence="11">Whole body</tissue>
    </source>
</reference>
<evidence type="ECO:0000256" key="1">
    <source>
        <dbReference type="ARBA" id="ARBA00001947"/>
    </source>
</evidence>
<dbReference type="SUPFAM" id="SSF55486">
    <property type="entry name" value="Metalloproteases ('zincins'), catalytic domain"/>
    <property type="match status" value="1"/>
</dbReference>
<dbReference type="CDD" id="cd08662">
    <property type="entry name" value="M13"/>
    <property type="match status" value="1"/>
</dbReference>
<dbReference type="EMBL" id="NEVH01000611">
    <property type="protein sequence ID" value="PNF43276.1"/>
    <property type="molecule type" value="Genomic_DNA"/>
</dbReference>
<evidence type="ECO:0000256" key="2">
    <source>
        <dbReference type="ARBA" id="ARBA00004401"/>
    </source>
</evidence>
<keyword evidence="4" id="KW-0645">Protease</keyword>
<dbReference type="InParanoid" id="A0A2J7RR19"/>
<dbReference type="GO" id="GO:0005886">
    <property type="term" value="C:plasma membrane"/>
    <property type="evidence" value="ECO:0007669"/>
    <property type="project" value="UniProtKB-SubCell"/>
</dbReference>
<dbReference type="Proteomes" id="UP000235965">
    <property type="component" value="Unassembled WGS sequence"/>
</dbReference>
<dbReference type="InterPro" id="IPR008753">
    <property type="entry name" value="Peptidase_M13_N"/>
</dbReference>
<dbReference type="OrthoDB" id="6475849at2759"/>
<dbReference type="PANTHER" id="PTHR11733:SF224">
    <property type="entry name" value="NEPRILYSIN-2"/>
    <property type="match status" value="1"/>
</dbReference>
<evidence type="ECO:0000256" key="6">
    <source>
        <dbReference type="ARBA" id="ARBA00022801"/>
    </source>
</evidence>
<dbReference type="Gene3D" id="3.40.390.10">
    <property type="entry name" value="Collagenase (Catalytic Domain)"/>
    <property type="match status" value="1"/>
</dbReference>
<keyword evidence="6" id="KW-0378">Hydrolase</keyword>
<keyword evidence="12" id="KW-1185">Reference proteome</keyword>
<dbReference type="Pfam" id="PF05649">
    <property type="entry name" value="Peptidase_M13_N"/>
    <property type="match status" value="1"/>
</dbReference>
<comment type="subcellular location">
    <subcellularLocation>
        <location evidence="2">Cell membrane</location>
        <topology evidence="2">Single-pass type II membrane protein</topology>
    </subcellularLocation>
</comment>
<protein>
    <submittedName>
        <fullName evidence="11">Membrane metallo-endopeptidase-like 1</fullName>
    </submittedName>
</protein>
<dbReference type="PROSITE" id="PS51885">
    <property type="entry name" value="NEPRILYSIN"/>
    <property type="match status" value="1"/>
</dbReference>
<comment type="similarity">
    <text evidence="3">Belongs to the peptidase M13 family.</text>
</comment>
<evidence type="ECO:0000256" key="7">
    <source>
        <dbReference type="ARBA" id="ARBA00022833"/>
    </source>
</evidence>
<dbReference type="PRINTS" id="PR00786">
    <property type="entry name" value="NEPRILYSIN"/>
</dbReference>
<accession>A0A2J7RR19</accession>
<evidence type="ECO:0000259" key="9">
    <source>
        <dbReference type="Pfam" id="PF01431"/>
    </source>
</evidence>
<keyword evidence="8" id="KW-0482">Metalloprotease</keyword>
<evidence type="ECO:0000313" key="11">
    <source>
        <dbReference type="EMBL" id="PNF43276.1"/>
    </source>
</evidence>
<comment type="caution">
    <text evidence="11">The sequence shown here is derived from an EMBL/GenBank/DDBJ whole genome shotgun (WGS) entry which is preliminary data.</text>
</comment>
<keyword evidence="7" id="KW-0862">Zinc</keyword>